<proteinExistence type="predicted"/>
<dbReference type="SUPFAM" id="SSF48208">
    <property type="entry name" value="Six-hairpin glycosidases"/>
    <property type="match status" value="1"/>
</dbReference>
<dbReference type="InterPro" id="IPR008928">
    <property type="entry name" value="6-hairpin_glycosidase_sf"/>
</dbReference>
<dbReference type="EMBL" id="JAVRRF010000030">
    <property type="protein sequence ID" value="KAK5052287.1"/>
    <property type="molecule type" value="Genomic_DNA"/>
</dbReference>
<keyword evidence="2" id="KW-1185">Reference proteome</keyword>
<dbReference type="Proteomes" id="UP001345691">
    <property type="component" value="Unassembled WGS sequence"/>
</dbReference>
<accession>A0ABR0J062</accession>
<comment type="caution">
    <text evidence="1">The sequence shown here is derived from an EMBL/GenBank/DDBJ whole genome shotgun (WGS) entry which is preliminary data.</text>
</comment>
<protein>
    <submittedName>
        <fullName evidence="1">Uncharacterized protein</fullName>
    </submittedName>
</protein>
<reference evidence="1 2" key="1">
    <citation type="submission" date="2023-08" db="EMBL/GenBank/DDBJ databases">
        <title>Black Yeasts Isolated from many extreme environments.</title>
        <authorList>
            <person name="Coleine C."/>
            <person name="Stajich J.E."/>
            <person name="Selbmann L."/>
        </authorList>
    </citation>
    <scope>NUCLEOTIDE SEQUENCE [LARGE SCALE GENOMIC DNA]</scope>
    <source>
        <strain evidence="1 2">CCFEE 6328</strain>
    </source>
</reference>
<evidence type="ECO:0000313" key="1">
    <source>
        <dbReference type="EMBL" id="KAK5052287.1"/>
    </source>
</evidence>
<sequence>MALSTPTVQVQERASNKQSLVWKSDNIPLLSLHTPIVLELGGHAGKSSSANGQATKIDYSSVDASFPSYTGIGTFDTGALAGGVTDKWTQLDDSSFLVRRSVHISKATGSEGIRIGMELQPAFPEGVDYNDLEYYAPNACYNLNDLNEDGLDDYLEQKRLSYREDRLNALSVLVFHPKRKLAISISRTDIPKADTVPVRQVGQAGFLQETDIGSLGFEPIVDSPHNVLLTASYPYVERDACNALLVQERSPWGAFRSVSAGEQFSLSYTIRIYQASSAHEALWELIRKQFHDLKPKPVRLDRSLQEISKSRLQALSHYFMEDSSGGAGFVTNCHPQDGKQLANVVQYGFTGQQILNAANLLKASARESKDYTKAMKVINFYVKSAAKSPYGFTHGLYNMDLQRHDSWWTGLLLPLAYAEAGEDLEKHMGPLYSHREPIITALSGTHGIYLRCVLEETEALLHLYDRSTSSQHEWLDVAKSFGQFLLATQENDGAWRRAYSLEGQPLVSPDFWFGQTYYQQRSSTATVIPLLLRLSNISGDPAYRNAAVKAGRFVREELVDKVKHNGGIHDSIYAKPQLVDHESIYFCCRALLALYDDVAVGSQYFLEGAIRAAQLSASWIMLWDVPLPANSTLGNLGFRSTGCAGCDTPGAGYVHPMGVIAVPDLIRIAQLTCDTLYLDIAELCFMGNNQNVGKKWGYAMEGLQEEGVLLSPWFVDDPMFAKETGFGGRGKGEVSSVSEMQERFGTLDFGVLRQAIQGRGVADNVTKGENDGVKVKVLVSEVALPESNGIS</sequence>
<organism evidence="1 2">
    <name type="scientific">Exophiala sideris</name>
    <dbReference type="NCBI Taxonomy" id="1016849"/>
    <lineage>
        <taxon>Eukaryota</taxon>
        <taxon>Fungi</taxon>
        <taxon>Dikarya</taxon>
        <taxon>Ascomycota</taxon>
        <taxon>Pezizomycotina</taxon>
        <taxon>Eurotiomycetes</taxon>
        <taxon>Chaetothyriomycetidae</taxon>
        <taxon>Chaetothyriales</taxon>
        <taxon>Herpotrichiellaceae</taxon>
        <taxon>Exophiala</taxon>
    </lineage>
</organism>
<evidence type="ECO:0000313" key="2">
    <source>
        <dbReference type="Proteomes" id="UP001345691"/>
    </source>
</evidence>
<gene>
    <name evidence="1" type="ORF">LTR69_009823</name>
</gene>
<name>A0ABR0J062_9EURO</name>